<keyword evidence="14" id="KW-0808">Transferase</keyword>
<keyword evidence="15" id="KW-1185">Reference proteome</keyword>
<dbReference type="EMBL" id="JACHHZ010000003">
    <property type="protein sequence ID" value="MBB6093577.1"/>
    <property type="molecule type" value="Genomic_DNA"/>
</dbReference>
<dbReference type="GO" id="GO:0030366">
    <property type="term" value="F:molybdopterin synthase activity"/>
    <property type="evidence" value="ECO:0007669"/>
    <property type="project" value="UniProtKB-EC"/>
</dbReference>
<dbReference type="InterPro" id="IPR036873">
    <property type="entry name" value="Rhodanese-like_dom_sf"/>
</dbReference>
<comment type="catalytic activity">
    <reaction evidence="11">
        <text>2 [molybdopterin-synthase sulfur-carrier protein]-C-terminal-Gly-aminoethanethioate + cyclic pyranopterin phosphate + H2O = molybdopterin + 2 [molybdopterin-synthase sulfur-carrier protein]-C-terminal Gly-Gly + 2 H(+)</text>
        <dbReference type="Rhea" id="RHEA:26333"/>
        <dbReference type="Rhea" id="RHEA-COMP:12202"/>
        <dbReference type="Rhea" id="RHEA-COMP:19907"/>
        <dbReference type="ChEBI" id="CHEBI:15377"/>
        <dbReference type="ChEBI" id="CHEBI:15378"/>
        <dbReference type="ChEBI" id="CHEBI:58698"/>
        <dbReference type="ChEBI" id="CHEBI:59648"/>
        <dbReference type="ChEBI" id="CHEBI:90778"/>
        <dbReference type="ChEBI" id="CHEBI:232372"/>
        <dbReference type="EC" id="2.8.1.12"/>
    </reaction>
</comment>
<comment type="similarity">
    <text evidence="2">Belongs to the MoaE family.</text>
</comment>
<evidence type="ECO:0000256" key="12">
    <source>
        <dbReference type="SAM" id="MobiDB-lite"/>
    </source>
</evidence>
<keyword evidence="14" id="KW-0548">Nucleotidyltransferase</keyword>
<gene>
    <name evidence="14" type="ORF">HNQ60_002458</name>
</gene>
<accession>A0A841HKK1</accession>
<dbReference type="SUPFAM" id="SSF54690">
    <property type="entry name" value="Molybdopterin synthase subunit MoaE"/>
    <property type="match status" value="1"/>
</dbReference>
<dbReference type="Proteomes" id="UP000588068">
    <property type="component" value="Unassembled WGS sequence"/>
</dbReference>
<dbReference type="Gene3D" id="3.40.50.720">
    <property type="entry name" value="NAD(P)-binding Rossmann-like Domain"/>
    <property type="match status" value="1"/>
</dbReference>
<dbReference type="EC" id="2.8.1.12" evidence="4"/>
<evidence type="ECO:0000313" key="14">
    <source>
        <dbReference type="EMBL" id="MBB6093577.1"/>
    </source>
</evidence>
<evidence type="ECO:0000313" key="15">
    <source>
        <dbReference type="Proteomes" id="UP000588068"/>
    </source>
</evidence>
<dbReference type="InterPro" id="IPR036563">
    <property type="entry name" value="MoaE_sf"/>
</dbReference>
<dbReference type="Gene3D" id="3.40.250.10">
    <property type="entry name" value="Rhodanese-like domain"/>
    <property type="match status" value="1"/>
</dbReference>
<dbReference type="GO" id="GO:0016779">
    <property type="term" value="F:nucleotidyltransferase activity"/>
    <property type="evidence" value="ECO:0007669"/>
    <property type="project" value="UniProtKB-KW"/>
</dbReference>
<dbReference type="Pfam" id="PF02391">
    <property type="entry name" value="MoaE"/>
    <property type="match status" value="1"/>
</dbReference>
<proteinExistence type="inferred from homology"/>
<dbReference type="SUPFAM" id="SSF52821">
    <property type="entry name" value="Rhodanese/Cell cycle control phosphatase"/>
    <property type="match status" value="1"/>
</dbReference>
<evidence type="ECO:0000256" key="1">
    <source>
        <dbReference type="ARBA" id="ARBA00005046"/>
    </source>
</evidence>
<evidence type="ECO:0000256" key="3">
    <source>
        <dbReference type="ARBA" id="ARBA00009919"/>
    </source>
</evidence>
<feature type="compositionally biased region" description="Basic and acidic residues" evidence="12">
    <location>
        <begin position="147"/>
        <end position="156"/>
    </location>
</feature>
<evidence type="ECO:0000256" key="11">
    <source>
        <dbReference type="ARBA" id="ARBA00049878"/>
    </source>
</evidence>
<dbReference type="InterPro" id="IPR035985">
    <property type="entry name" value="Ubiquitin-activating_enz"/>
</dbReference>
<feature type="domain" description="Rhodanese" evidence="13">
    <location>
        <begin position="445"/>
        <end position="527"/>
    </location>
</feature>
<dbReference type="CDD" id="cd00756">
    <property type="entry name" value="MoaE"/>
    <property type="match status" value="1"/>
</dbReference>
<comment type="pathway">
    <text evidence="1">Cofactor biosynthesis; molybdopterin biosynthesis.</text>
</comment>
<feature type="region of interest" description="Disordered" evidence="12">
    <location>
        <begin position="147"/>
        <end position="184"/>
    </location>
</feature>
<dbReference type="GO" id="GO:0004792">
    <property type="term" value="F:thiosulfate-cyanide sulfurtransferase activity"/>
    <property type="evidence" value="ECO:0007669"/>
    <property type="project" value="TreeGrafter"/>
</dbReference>
<dbReference type="GO" id="GO:0006777">
    <property type="term" value="P:Mo-molybdopterin cofactor biosynthetic process"/>
    <property type="evidence" value="ECO:0007669"/>
    <property type="project" value="InterPro"/>
</dbReference>
<evidence type="ECO:0000259" key="13">
    <source>
        <dbReference type="PROSITE" id="PS50206"/>
    </source>
</evidence>
<dbReference type="CDD" id="cd00757">
    <property type="entry name" value="ThiF_MoeB_HesA_family"/>
    <property type="match status" value="1"/>
</dbReference>
<dbReference type="InterPro" id="IPR045886">
    <property type="entry name" value="ThiF/MoeB/HesA"/>
</dbReference>
<evidence type="ECO:0000256" key="10">
    <source>
        <dbReference type="ARBA" id="ARBA00032474"/>
    </source>
</evidence>
<evidence type="ECO:0000256" key="7">
    <source>
        <dbReference type="ARBA" id="ARBA00029745"/>
    </source>
</evidence>
<dbReference type="FunFam" id="3.40.50.720:FF:000080">
    <property type="entry name" value="Thiazole biosynthesis adenylyltransferase ThiF"/>
    <property type="match status" value="1"/>
</dbReference>
<dbReference type="SUPFAM" id="SSF69572">
    <property type="entry name" value="Activating enzymes of the ubiquitin-like proteins"/>
    <property type="match status" value="1"/>
</dbReference>
<reference evidence="14 15" key="1">
    <citation type="submission" date="2020-08" db="EMBL/GenBank/DDBJ databases">
        <title>Genomic Encyclopedia of Type Strains, Phase IV (KMG-IV): sequencing the most valuable type-strain genomes for metagenomic binning, comparative biology and taxonomic classification.</title>
        <authorList>
            <person name="Goeker M."/>
        </authorList>
    </citation>
    <scope>NUCLEOTIDE SEQUENCE [LARGE SCALE GENOMIC DNA]</scope>
    <source>
        <strain evidence="14 15">DSM 26723</strain>
    </source>
</reference>
<dbReference type="PANTHER" id="PTHR10953">
    <property type="entry name" value="UBIQUITIN-ACTIVATING ENZYME E1"/>
    <property type="match status" value="1"/>
</dbReference>
<dbReference type="PROSITE" id="PS50206">
    <property type="entry name" value="RHODANESE_3"/>
    <property type="match status" value="1"/>
</dbReference>
<dbReference type="GO" id="GO:0008641">
    <property type="term" value="F:ubiquitin-like modifier activating enzyme activity"/>
    <property type="evidence" value="ECO:0007669"/>
    <property type="project" value="InterPro"/>
</dbReference>
<protein>
    <recommendedName>
        <fullName evidence="5">Molybdopterin synthase catalytic subunit</fullName>
        <ecNumber evidence="4">2.8.1.12</ecNumber>
    </recommendedName>
    <alternativeName>
        <fullName evidence="9">MPT synthase subunit 2</fullName>
    </alternativeName>
    <alternativeName>
        <fullName evidence="7">Molybdenum cofactor biosynthesis protein E</fullName>
    </alternativeName>
    <alternativeName>
        <fullName evidence="8">Molybdopterin-converting factor large subunit</fullName>
    </alternativeName>
    <alternativeName>
        <fullName evidence="10">Molybdopterin-converting factor subunit 2</fullName>
    </alternativeName>
</protein>
<name>A0A841HKK1_9GAMM</name>
<dbReference type="GO" id="GO:0008146">
    <property type="term" value="F:sulfotransferase activity"/>
    <property type="evidence" value="ECO:0007669"/>
    <property type="project" value="TreeGrafter"/>
</dbReference>
<comment type="similarity">
    <text evidence="3">Belongs to the HesA/MoeB/ThiF family.</text>
</comment>
<dbReference type="PANTHER" id="PTHR10953:SF102">
    <property type="entry name" value="ADENYLYLTRANSFERASE AND SULFURTRANSFERASE MOCS3"/>
    <property type="match status" value="1"/>
</dbReference>
<dbReference type="Gene3D" id="3.90.1170.40">
    <property type="entry name" value="Molybdopterin biosynthesis MoaE subunit"/>
    <property type="match status" value="1"/>
</dbReference>
<evidence type="ECO:0000256" key="8">
    <source>
        <dbReference type="ARBA" id="ARBA00030407"/>
    </source>
</evidence>
<dbReference type="GO" id="GO:0005829">
    <property type="term" value="C:cytosol"/>
    <property type="evidence" value="ECO:0007669"/>
    <property type="project" value="TreeGrafter"/>
</dbReference>
<dbReference type="InterPro" id="IPR003448">
    <property type="entry name" value="Mopterin_biosynth_MoaE"/>
</dbReference>
<dbReference type="UniPathway" id="UPA00344"/>
<sequence length="527" mass="57108">MKPFSFSNTALTVDRYREALADPAAGGYASFEGWVRNHNEGLAVTRLEYEAFEALANKEGERIVAEAIRRFGVINAACVHRVGSLEIGDMAVWVGVSSRHRAEAFAACRFIIDEVKHRVPIWKKEHYVNGDSGWVNCERCADHAHEHEHEGSRLEARGSSQNGKEDTAPSSLAHASRLKPHASPDYSRQITLREVGAAGQEKLRAARVLVIGAGGLGVPVLNYLAGAGIGTIGIAESDMLAASNLHRQPLYAIDDVGLPKAQLAARRLNELNPDVHVHTHERIGANNAVALLSNYDLVIECSDNFATKFLVNDAAVKTSKPAIFASVYQYEGQLQVYRPDADGACLRCLWPDATRDGIVGNCAEAGVLGPVPGVLGTLQALEALKLLLNLPGQLRNEMLLIDLLTLEQRKLKTSRRSACVHDASRSIEVPPADLEVALHELTPATVNGYSLIDVRELREVRDAPIPQAAQHIPLAVLLADSSALDPEEKYLLICARGARSKAAAEHLRAQGFARAYSLRGGVEGLSR</sequence>
<dbReference type="Pfam" id="PF00581">
    <property type="entry name" value="Rhodanese"/>
    <property type="match status" value="1"/>
</dbReference>
<evidence type="ECO:0000256" key="4">
    <source>
        <dbReference type="ARBA" id="ARBA00011950"/>
    </source>
</evidence>
<dbReference type="RefSeq" id="WP_184332124.1">
    <property type="nucleotide sequence ID" value="NZ_JACHHZ010000003.1"/>
</dbReference>
<dbReference type="SMART" id="SM00450">
    <property type="entry name" value="RHOD"/>
    <property type="match status" value="1"/>
</dbReference>
<comment type="subunit">
    <text evidence="6">Heterotetramer of 2 MoaD subunits and 2 MoaE subunits. Also stable as homodimer. The enzyme changes between these two forms during catalysis.</text>
</comment>
<evidence type="ECO:0000256" key="2">
    <source>
        <dbReference type="ARBA" id="ARBA00005426"/>
    </source>
</evidence>
<dbReference type="InterPro" id="IPR001763">
    <property type="entry name" value="Rhodanese-like_dom"/>
</dbReference>
<evidence type="ECO:0000256" key="5">
    <source>
        <dbReference type="ARBA" id="ARBA00013858"/>
    </source>
</evidence>
<dbReference type="InterPro" id="IPR000594">
    <property type="entry name" value="ThiF_NAD_FAD-bd"/>
</dbReference>
<dbReference type="CDD" id="cd00158">
    <property type="entry name" value="RHOD"/>
    <property type="match status" value="1"/>
</dbReference>
<evidence type="ECO:0000256" key="6">
    <source>
        <dbReference type="ARBA" id="ARBA00026066"/>
    </source>
</evidence>
<evidence type="ECO:0000256" key="9">
    <source>
        <dbReference type="ARBA" id="ARBA00030781"/>
    </source>
</evidence>
<organism evidence="14 15">
    <name type="scientific">Povalibacter uvarum</name>
    <dbReference type="NCBI Taxonomy" id="732238"/>
    <lineage>
        <taxon>Bacteria</taxon>
        <taxon>Pseudomonadati</taxon>
        <taxon>Pseudomonadota</taxon>
        <taxon>Gammaproteobacteria</taxon>
        <taxon>Steroidobacterales</taxon>
        <taxon>Steroidobacteraceae</taxon>
        <taxon>Povalibacter</taxon>
    </lineage>
</organism>
<comment type="caution">
    <text evidence="14">The sequence shown here is derived from an EMBL/GenBank/DDBJ whole genome shotgun (WGS) entry which is preliminary data.</text>
</comment>
<dbReference type="AlphaFoldDB" id="A0A841HKK1"/>
<dbReference type="Pfam" id="PF00899">
    <property type="entry name" value="ThiF"/>
    <property type="match status" value="1"/>
</dbReference>